<dbReference type="AlphaFoldDB" id="A0A6A6TTM6"/>
<gene>
    <name evidence="1" type="ORF">BT63DRAFT_118033</name>
</gene>
<protein>
    <submittedName>
        <fullName evidence="1">Uncharacterized protein</fullName>
    </submittedName>
</protein>
<organism evidence="1 2">
    <name type="scientific">Microthyrium microscopicum</name>
    <dbReference type="NCBI Taxonomy" id="703497"/>
    <lineage>
        <taxon>Eukaryota</taxon>
        <taxon>Fungi</taxon>
        <taxon>Dikarya</taxon>
        <taxon>Ascomycota</taxon>
        <taxon>Pezizomycotina</taxon>
        <taxon>Dothideomycetes</taxon>
        <taxon>Dothideomycetes incertae sedis</taxon>
        <taxon>Microthyriales</taxon>
        <taxon>Microthyriaceae</taxon>
        <taxon>Microthyrium</taxon>
    </lineage>
</organism>
<name>A0A6A6TTM6_9PEZI</name>
<keyword evidence="2" id="KW-1185">Reference proteome</keyword>
<sequence>MYSFDSLLAVAFFESNLPVRTQSFQDCSNTFISSAANMLFGYWKTGESYNAPWINGEKGRQPTPCAPHQDPPPIFDKRGLFIPHLTKWKPNLNFTSDFWKKQQFFTRGGSAAGHAKQLSTIPTSAFRQIRRLCLDYGPIFTAKFKHTKSLDAQLEDFDQILKYCFSHGHSDLIIKIVYRTLLTDPCTFDDDAEAHEICWHPRLCWEGKCEYRVEPAQLFLEFKDKFRRRFSQDRVVLAPLITWTNSESTTLAFHNTQDMLQQWEQYEDLYKQLGKREIRKAKAFPPDRKLEGFFDEVELATMVPSILTEVIPLDGIAEARESFEYVDLYGDKERLLRVRKDMDEMMHNFKVSQKL</sequence>
<proteinExistence type="predicted"/>
<reference evidence="1" key="1">
    <citation type="journal article" date="2020" name="Stud. Mycol.">
        <title>101 Dothideomycetes genomes: a test case for predicting lifestyles and emergence of pathogens.</title>
        <authorList>
            <person name="Haridas S."/>
            <person name="Albert R."/>
            <person name="Binder M."/>
            <person name="Bloem J."/>
            <person name="Labutti K."/>
            <person name="Salamov A."/>
            <person name="Andreopoulos B."/>
            <person name="Baker S."/>
            <person name="Barry K."/>
            <person name="Bills G."/>
            <person name="Bluhm B."/>
            <person name="Cannon C."/>
            <person name="Castanera R."/>
            <person name="Culley D."/>
            <person name="Daum C."/>
            <person name="Ezra D."/>
            <person name="Gonzalez J."/>
            <person name="Henrissat B."/>
            <person name="Kuo A."/>
            <person name="Liang C."/>
            <person name="Lipzen A."/>
            <person name="Lutzoni F."/>
            <person name="Magnuson J."/>
            <person name="Mondo S."/>
            <person name="Nolan M."/>
            <person name="Ohm R."/>
            <person name="Pangilinan J."/>
            <person name="Park H.-J."/>
            <person name="Ramirez L."/>
            <person name="Alfaro M."/>
            <person name="Sun H."/>
            <person name="Tritt A."/>
            <person name="Yoshinaga Y."/>
            <person name="Zwiers L.-H."/>
            <person name="Turgeon B."/>
            <person name="Goodwin S."/>
            <person name="Spatafora J."/>
            <person name="Crous P."/>
            <person name="Grigoriev I."/>
        </authorList>
    </citation>
    <scope>NUCLEOTIDE SEQUENCE</scope>
    <source>
        <strain evidence="1">CBS 115976</strain>
    </source>
</reference>
<dbReference type="EMBL" id="MU004245">
    <property type="protein sequence ID" value="KAF2663415.1"/>
    <property type="molecule type" value="Genomic_DNA"/>
</dbReference>
<dbReference type="Proteomes" id="UP000799302">
    <property type="component" value="Unassembled WGS sequence"/>
</dbReference>
<accession>A0A6A6TTM6</accession>
<evidence type="ECO:0000313" key="1">
    <source>
        <dbReference type="EMBL" id="KAF2663415.1"/>
    </source>
</evidence>
<evidence type="ECO:0000313" key="2">
    <source>
        <dbReference type="Proteomes" id="UP000799302"/>
    </source>
</evidence>